<evidence type="ECO:0000256" key="5">
    <source>
        <dbReference type="ARBA" id="ARBA00022771"/>
    </source>
</evidence>
<dbReference type="FunFam" id="3.30.160.60:FF:001772">
    <property type="entry name" value="Uncharacterized protein"/>
    <property type="match status" value="1"/>
</dbReference>
<dbReference type="PROSITE" id="PS50157">
    <property type="entry name" value="ZINC_FINGER_C2H2_2"/>
    <property type="match status" value="5"/>
</dbReference>
<dbReference type="FunFam" id="3.30.160.60:FF:002716">
    <property type="entry name" value="Zinc finger protein 212"/>
    <property type="match status" value="1"/>
</dbReference>
<dbReference type="FunFam" id="3.30.160.60:FF:001498">
    <property type="entry name" value="Zinc finger protein 404"/>
    <property type="match status" value="1"/>
</dbReference>
<dbReference type="Proteomes" id="UP000694620">
    <property type="component" value="Unassembled WGS sequence"/>
</dbReference>
<feature type="domain" description="C2H2-type" evidence="13">
    <location>
        <begin position="257"/>
        <end position="284"/>
    </location>
</feature>
<feature type="region of interest" description="Disordered" evidence="12">
    <location>
        <begin position="58"/>
        <end position="218"/>
    </location>
</feature>
<evidence type="ECO:0000256" key="6">
    <source>
        <dbReference type="ARBA" id="ARBA00022833"/>
    </source>
</evidence>
<evidence type="ECO:0000256" key="7">
    <source>
        <dbReference type="ARBA" id="ARBA00023015"/>
    </source>
</evidence>
<dbReference type="PANTHER" id="PTHR14003:SF23">
    <property type="entry name" value="ZINC FINGER PROTEIN 143"/>
    <property type="match status" value="1"/>
</dbReference>
<evidence type="ECO:0000256" key="9">
    <source>
        <dbReference type="ARBA" id="ARBA00023163"/>
    </source>
</evidence>
<feature type="compositionally biased region" description="Polar residues" evidence="12">
    <location>
        <begin position="75"/>
        <end position="92"/>
    </location>
</feature>
<keyword evidence="3" id="KW-0479">Metal-binding</keyword>
<dbReference type="GO" id="GO:0000981">
    <property type="term" value="F:DNA-binding transcription factor activity, RNA polymerase II-specific"/>
    <property type="evidence" value="ECO:0007669"/>
    <property type="project" value="TreeGrafter"/>
</dbReference>
<keyword evidence="6" id="KW-0862">Zinc</keyword>
<accession>A0A8C4TEY1</accession>
<evidence type="ECO:0000313" key="14">
    <source>
        <dbReference type="Ensembl" id="ENSECRP00000028353.1"/>
    </source>
</evidence>
<keyword evidence="7" id="KW-0805">Transcription regulation</keyword>
<comment type="subcellular location">
    <subcellularLocation>
        <location evidence="1">Nucleus</location>
    </subcellularLocation>
</comment>
<feature type="domain" description="C2H2-type" evidence="13">
    <location>
        <begin position="313"/>
        <end position="340"/>
    </location>
</feature>
<feature type="compositionally biased region" description="Basic and acidic residues" evidence="12">
    <location>
        <begin position="97"/>
        <end position="115"/>
    </location>
</feature>
<dbReference type="Pfam" id="PF00096">
    <property type="entry name" value="zf-C2H2"/>
    <property type="match status" value="4"/>
</dbReference>
<keyword evidence="8" id="KW-0238">DNA-binding</keyword>
<evidence type="ECO:0000256" key="11">
    <source>
        <dbReference type="PROSITE-ProRule" id="PRU00042"/>
    </source>
</evidence>
<dbReference type="PROSITE" id="PS00028">
    <property type="entry name" value="ZINC_FINGER_C2H2_1"/>
    <property type="match status" value="5"/>
</dbReference>
<reference evidence="14" key="2">
    <citation type="submission" date="2025-09" db="UniProtKB">
        <authorList>
            <consortium name="Ensembl"/>
        </authorList>
    </citation>
    <scope>IDENTIFICATION</scope>
</reference>
<evidence type="ECO:0000256" key="2">
    <source>
        <dbReference type="ARBA" id="ARBA00006991"/>
    </source>
</evidence>
<evidence type="ECO:0000256" key="1">
    <source>
        <dbReference type="ARBA" id="ARBA00004123"/>
    </source>
</evidence>
<dbReference type="Gene3D" id="3.30.160.60">
    <property type="entry name" value="Classic Zinc Finger"/>
    <property type="match status" value="5"/>
</dbReference>
<dbReference type="PANTHER" id="PTHR14003">
    <property type="entry name" value="TRANSCRIPTIONAL REPRESSOR PROTEIN YY"/>
    <property type="match status" value="1"/>
</dbReference>
<dbReference type="GO" id="GO:0008270">
    <property type="term" value="F:zinc ion binding"/>
    <property type="evidence" value="ECO:0007669"/>
    <property type="project" value="UniProtKB-KW"/>
</dbReference>
<evidence type="ECO:0000256" key="12">
    <source>
        <dbReference type="SAM" id="MobiDB-lite"/>
    </source>
</evidence>
<keyword evidence="4" id="KW-0677">Repeat</keyword>
<evidence type="ECO:0000256" key="4">
    <source>
        <dbReference type="ARBA" id="ARBA00022737"/>
    </source>
</evidence>
<dbReference type="FunFam" id="3.30.160.60:FF:000557">
    <property type="entry name" value="zinc finger and SCAN domain-containing protein 29"/>
    <property type="match status" value="1"/>
</dbReference>
<keyword evidence="5 11" id="KW-0863">Zinc-finger</keyword>
<keyword evidence="10" id="KW-0539">Nucleus</keyword>
<feature type="domain" description="C2H2-type" evidence="13">
    <location>
        <begin position="285"/>
        <end position="312"/>
    </location>
</feature>
<dbReference type="InterPro" id="IPR036236">
    <property type="entry name" value="Znf_C2H2_sf"/>
</dbReference>
<evidence type="ECO:0000256" key="10">
    <source>
        <dbReference type="ARBA" id="ARBA00023242"/>
    </source>
</evidence>
<dbReference type="SMART" id="SM00355">
    <property type="entry name" value="ZnF_C2H2"/>
    <property type="match status" value="5"/>
</dbReference>
<dbReference type="Ensembl" id="ENSECRT00000028947.1">
    <property type="protein sequence ID" value="ENSECRP00000028353.1"/>
    <property type="gene ID" value="ENSECRG00000019191.1"/>
</dbReference>
<dbReference type="GO" id="GO:0000785">
    <property type="term" value="C:chromatin"/>
    <property type="evidence" value="ECO:0007669"/>
    <property type="project" value="TreeGrafter"/>
</dbReference>
<protein>
    <submittedName>
        <fullName evidence="14">Zinc finger protein 501-like</fullName>
    </submittedName>
</protein>
<evidence type="ECO:0000256" key="8">
    <source>
        <dbReference type="ARBA" id="ARBA00023125"/>
    </source>
</evidence>
<keyword evidence="9" id="KW-0804">Transcription</keyword>
<dbReference type="InterPro" id="IPR013087">
    <property type="entry name" value="Znf_C2H2_type"/>
</dbReference>
<feature type="compositionally biased region" description="Polar residues" evidence="12">
    <location>
        <begin position="184"/>
        <end position="194"/>
    </location>
</feature>
<dbReference type="GO" id="GO:0000978">
    <property type="term" value="F:RNA polymerase II cis-regulatory region sequence-specific DNA binding"/>
    <property type="evidence" value="ECO:0007669"/>
    <property type="project" value="TreeGrafter"/>
</dbReference>
<sequence length="381" mass="42710">MDQQLAHIKKEECEWGAAEEVRVKLEDFEESVSLVNGVEIKGEIVEVKVEDLKDASISLDPHNHERGRGAHEGSRSSLQPWFTDTGQPATHQSSVELKTELSELEEKSSERNGREEAEEQQSAGSVGINFQQHSSFSPSPFARPSLQCRLRHKQDKEKAKKSTRGSEHLTADSVPCSSFPVRGSINTDQQQGHNADQEALSAGQECGPTLTNQSDGKDQTLIHTIPKPYCCSGCGKKFLHRGRLERHIRIHAGEKPHCCSECGKEFYYSSALQRHKRIHTGEKPYGCAECGKRFTESSNLHKHKRIHTGDRPYVCSECGKRFTASSNLHQHTLVHTGEKPYGCFECGKRFSRSSHLQKHKIIHTGEKKKTTLPKERGSLLV</sequence>
<dbReference type="AlphaFoldDB" id="A0A8C4TEY1"/>
<dbReference type="GO" id="GO:0031519">
    <property type="term" value="C:PcG protein complex"/>
    <property type="evidence" value="ECO:0007669"/>
    <property type="project" value="TreeGrafter"/>
</dbReference>
<proteinExistence type="inferred from homology"/>
<evidence type="ECO:0000259" key="13">
    <source>
        <dbReference type="PROSITE" id="PS50157"/>
    </source>
</evidence>
<dbReference type="GeneTree" id="ENSGT01150000286958"/>
<feature type="domain" description="C2H2-type" evidence="13">
    <location>
        <begin position="341"/>
        <end position="368"/>
    </location>
</feature>
<feature type="domain" description="C2H2-type" evidence="13">
    <location>
        <begin position="229"/>
        <end position="256"/>
    </location>
</feature>
<evidence type="ECO:0000256" key="3">
    <source>
        <dbReference type="ARBA" id="ARBA00022723"/>
    </source>
</evidence>
<evidence type="ECO:0000313" key="15">
    <source>
        <dbReference type="Proteomes" id="UP000694620"/>
    </source>
</evidence>
<feature type="compositionally biased region" description="Basic and acidic residues" evidence="12">
    <location>
        <begin position="61"/>
        <end position="74"/>
    </location>
</feature>
<organism evidence="14 15">
    <name type="scientific">Erpetoichthys calabaricus</name>
    <name type="common">Rope fish</name>
    <name type="synonym">Calamoichthys calabaricus</name>
    <dbReference type="NCBI Taxonomy" id="27687"/>
    <lineage>
        <taxon>Eukaryota</taxon>
        <taxon>Metazoa</taxon>
        <taxon>Chordata</taxon>
        <taxon>Craniata</taxon>
        <taxon>Vertebrata</taxon>
        <taxon>Euteleostomi</taxon>
        <taxon>Actinopterygii</taxon>
        <taxon>Polypteriformes</taxon>
        <taxon>Polypteridae</taxon>
        <taxon>Erpetoichthys</taxon>
    </lineage>
</organism>
<feature type="compositionally biased region" description="Polar residues" evidence="12">
    <location>
        <begin position="120"/>
        <end position="133"/>
    </location>
</feature>
<reference evidence="14" key="1">
    <citation type="submission" date="2025-08" db="UniProtKB">
        <authorList>
            <consortium name="Ensembl"/>
        </authorList>
    </citation>
    <scope>IDENTIFICATION</scope>
</reference>
<dbReference type="GO" id="GO:0005667">
    <property type="term" value="C:transcription regulator complex"/>
    <property type="evidence" value="ECO:0007669"/>
    <property type="project" value="TreeGrafter"/>
</dbReference>
<comment type="similarity">
    <text evidence="2">Belongs to the krueppel C2H2-type zinc-finger protein family.</text>
</comment>
<dbReference type="SUPFAM" id="SSF57667">
    <property type="entry name" value="beta-beta-alpha zinc fingers"/>
    <property type="match status" value="3"/>
</dbReference>
<feature type="compositionally biased region" description="Basic and acidic residues" evidence="12">
    <location>
        <begin position="154"/>
        <end position="170"/>
    </location>
</feature>
<dbReference type="FunFam" id="3.30.160.60:FF:000188">
    <property type="entry name" value="Zinc finger protein 787"/>
    <property type="match status" value="1"/>
</dbReference>
<gene>
    <name evidence="14" type="primary">LOC114641549</name>
</gene>
<keyword evidence="15" id="KW-1185">Reference proteome</keyword>
<name>A0A8C4TEY1_ERPCA</name>